<dbReference type="Pfam" id="PF12083">
    <property type="entry name" value="DUF3560"/>
    <property type="match status" value="1"/>
</dbReference>
<evidence type="ECO:0000313" key="2">
    <source>
        <dbReference type="Proteomes" id="UP001304769"/>
    </source>
</evidence>
<dbReference type="EMBL" id="JAYGGQ010000017">
    <property type="protein sequence ID" value="MEA5456733.1"/>
    <property type="molecule type" value="Genomic_DNA"/>
</dbReference>
<sequence>MTTLIINHSHEAGTLLEGTTRGDGSAPILKAYGWRWGRSINAWYIPMSRDRHPKTHKIDATAAGLRAKGFEVETDIDTTVRSTAEVEAGKLARQNQRVGALAAKADRKATEANVARNRADAAHARLPWGGEPIKIGHRSESQHRRDIERAHTTQGQAIKADADAGQAAIRAETAARTNTLRYSPQPVANRIEKLGAEIRRLERELKGHTRVSGPYRDVFPPAEGEYRERILSQLDEQKDALAYWQGIRADQLASGQAVEYGPEQIKKGDAVKIGGHWREVVRANRKTVSVATGYSWTARAPYTDVQGHRPAQD</sequence>
<protein>
    <submittedName>
        <fullName evidence="1">DUF3560 domain-containing protein</fullName>
    </submittedName>
</protein>
<gene>
    <name evidence="1" type="ORF">SPF06_18575</name>
</gene>
<reference evidence="1 2" key="1">
    <citation type="submission" date="2023-12" db="EMBL/GenBank/DDBJ databases">
        <title>Sinomonas terricola sp. nov, isolated from litchi orchard soil in Guangdong, PR China.</title>
        <authorList>
            <person name="Jiaxin W."/>
            <person name="Yang Z."/>
            <person name="Honghui Z."/>
        </authorList>
    </citation>
    <scope>NUCLEOTIDE SEQUENCE [LARGE SCALE GENOMIC DNA]</scope>
    <source>
        <strain evidence="1 2">JGH33</strain>
    </source>
</reference>
<dbReference type="Proteomes" id="UP001304769">
    <property type="component" value="Unassembled WGS sequence"/>
</dbReference>
<keyword evidence="2" id="KW-1185">Reference proteome</keyword>
<name>A0ABU5TAM9_9MICC</name>
<comment type="caution">
    <text evidence="1">The sequence shown here is derived from an EMBL/GenBank/DDBJ whole genome shotgun (WGS) entry which is preliminary data.</text>
</comment>
<dbReference type="InterPro" id="IPR021944">
    <property type="entry name" value="DUF3560"/>
</dbReference>
<evidence type="ECO:0000313" key="1">
    <source>
        <dbReference type="EMBL" id="MEA5456733.1"/>
    </source>
</evidence>
<proteinExistence type="predicted"/>
<organism evidence="1 2">
    <name type="scientific">Sinomonas terricola</name>
    <dbReference type="NCBI Taxonomy" id="3110330"/>
    <lineage>
        <taxon>Bacteria</taxon>
        <taxon>Bacillati</taxon>
        <taxon>Actinomycetota</taxon>
        <taxon>Actinomycetes</taxon>
        <taxon>Micrococcales</taxon>
        <taxon>Micrococcaceae</taxon>
        <taxon>Sinomonas</taxon>
    </lineage>
</organism>
<accession>A0ABU5TAM9</accession>
<dbReference type="RefSeq" id="WP_323280635.1">
    <property type="nucleotide sequence ID" value="NZ_JAYGGQ010000017.1"/>
</dbReference>